<gene>
    <name evidence="2" type="ORF">OVN521_LOCUS50201</name>
</gene>
<keyword evidence="3" id="KW-1185">Reference proteome</keyword>
<reference evidence="2" key="1">
    <citation type="submission" date="2021-02" db="EMBL/GenBank/DDBJ databases">
        <authorList>
            <person name="Nowell W R."/>
        </authorList>
    </citation>
    <scope>NUCLEOTIDE SEQUENCE</scope>
</reference>
<evidence type="ECO:0000313" key="3">
    <source>
        <dbReference type="Proteomes" id="UP000663866"/>
    </source>
</evidence>
<proteinExistence type="predicted"/>
<accession>A0A821LL67</accession>
<dbReference type="Proteomes" id="UP000663866">
    <property type="component" value="Unassembled WGS sequence"/>
</dbReference>
<organism evidence="2 3">
    <name type="scientific">Rotaria magnacalcarata</name>
    <dbReference type="NCBI Taxonomy" id="392030"/>
    <lineage>
        <taxon>Eukaryota</taxon>
        <taxon>Metazoa</taxon>
        <taxon>Spiralia</taxon>
        <taxon>Gnathifera</taxon>
        <taxon>Rotifera</taxon>
        <taxon>Eurotatoria</taxon>
        <taxon>Bdelloidea</taxon>
        <taxon>Philodinida</taxon>
        <taxon>Philodinidae</taxon>
        <taxon>Rotaria</taxon>
    </lineage>
</organism>
<protein>
    <submittedName>
        <fullName evidence="2">Uncharacterized protein</fullName>
    </submittedName>
</protein>
<feature type="non-terminal residue" evidence="2">
    <location>
        <position position="1"/>
    </location>
</feature>
<feature type="compositionally biased region" description="Acidic residues" evidence="1">
    <location>
        <begin position="1"/>
        <end position="17"/>
    </location>
</feature>
<sequence length="81" mass="9098">VDNDELELDWGNDEEEEEGKKPVAEEPKPIEEPVKQGTTPSLEDKSVKQQFDTIGQYMKLICCLKIIVEEMATLATGFEVA</sequence>
<dbReference type="EMBL" id="CAJOBG010114301">
    <property type="protein sequence ID" value="CAF4752593.1"/>
    <property type="molecule type" value="Genomic_DNA"/>
</dbReference>
<evidence type="ECO:0000256" key="1">
    <source>
        <dbReference type="SAM" id="MobiDB-lite"/>
    </source>
</evidence>
<comment type="caution">
    <text evidence="2">The sequence shown here is derived from an EMBL/GenBank/DDBJ whole genome shotgun (WGS) entry which is preliminary data.</text>
</comment>
<evidence type="ECO:0000313" key="2">
    <source>
        <dbReference type="EMBL" id="CAF4752593.1"/>
    </source>
</evidence>
<name>A0A821LL67_9BILA</name>
<feature type="region of interest" description="Disordered" evidence="1">
    <location>
        <begin position="1"/>
        <end position="46"/>
    </location>
</feature>
<feature type="compositionally biased region" description="Basic and acidic residues" evidence="1">
    <location>
        <begin position="18"/>
        <end position="34"/>
    </location>
</feature>
<dbReference type="AlphaFoldDB" id="A0A821LL67"/>
<feature type="non-terminal residue" evidence="2">
    <location>
        <position position="81"/>
    </location>
</feature>